<dbReference type="GO" id="GO:0030244">
    <property type="term" value="P:cellulose biosynthetic process"/>
    <property type="evidence" value="ECO:0007669"/>
    <property type="project" value="InterPro"/>
</dbReference>
<feature type="transmembrane region" description="Helical" evidence="11">
    <location>
        <begin position="50"/>
        <end position="69"/>
    </location>
</feature>
<accession>A0A803QJR4</accession>
<feature type="transmembrane region" description="Helical" evidence="11">
    <location>
        <begin position="678"/>
        <end position="700"/>
    </location>
</feature>
<dbReference type="Proteomes" id="UP000596661">
    <property type="component" value="Unassembled WGS sequence"/>
</dbReference>
<keyword evidence="5 11" id="KW-1133">Transmembrane helix</keyword>
<keyword evidence="13" id="KW-1185">Reference proteome</keyword>
<evidence type="ECO:0000256" key="3">
    <source>
        <dbReference type="ARBA" id="ARBA00022679"/>
    </source>
</evidence>
<feature type="binding site" evidence="9">
    <location>
        <position position="107"/>
    </location>
    <ligand>
        <name>UDP-alpha-D-glucose</name>
        <dbReference type="ChEBI" id="CHEBI:58885"/>
    </ligand>
</feature>
<feature type="transmembrane region" description="Helical" evidence="11">
    <location>
        <begin position="580"/>
        <end position="598"/>
    </location>
</feature>
<feature type="binding site" evidence="9">
    <location>
        <position position="136"/>
    </location>
    <ligand>
        <name>UDP-alpha-D-glucose</name>
        <dbReference type="ChEBI" id="CHEBI:58885"/>
    </ligand>
</feature>
<feature type="active site" evidence="8">
    <location>
        <position position="470"/>
    </location>
</feature>
<dbReference type="InterPro" id="IPR005150">
    <property type="entry name" value="Cellulose_synth"/>
</dbReference>
<dbReference type="EnsemblPlants" id="evm.model.10.1445">
    <property type="protein sequence ID" value="cds.evm.model.10.1445"/>
    <property type="gene ID" value="evm.TU.10.1445"/>
</dbReference>
<feature type="transmembrane region" description="Helical" evidence="11">
    <location>
        <begin position="20"/>
        <end position="38"/>
    </location>
</feature>
<keyword evidence="6 11" id="KW-0472">Membrane</keyword>
<proteinExistence type="predicted"/>
<dbReference type="GO" id="GO:0016020">
    <property type="term" value="C:membrane"/>
    <property type="evidence" value="ECO:0007669"/>
    <property type="project" value="InterPro"/>
</dbReference>
<feature type="transmembrane region" description="Helical" evidence="11">
    <location>
        <begin position="542"/>
        <end position="568"/>
    </location>
</feature>
<evidence type="ECO:0000256" key="7">
    <source>
        <dbReference type="ARBA" id="ARBA00023316"/>
    </source>
</evidence>
<evidence type="ECO:0000313" key="13">
    <source>
        <dbReference type="Proteomes" id="UP000596661"/>
    </source>
</evidence>
<feature type="transmembrane region" description="Helical" evidence="11">
    <location>
        <begin position="619"/>
        <end position="639"/>
    </location>
</feature>
<protein>
    <recommendedName>
        <fullName evidence="14">Cellulose synthase-like protein H1</fullName>
    </recommendedName>
</protein>
<feature type="transmembrane region" description="Helical" evidence="11">
    <location>
        <begin position="712"/>
        <end position="730"/>
    </location>
</feature>
<dbReference type="Gene3D" id="3.90.550.10">
    <property type="entry name" value="Spore Coat Polysaccharide Biosynthesis Protein SpsA, Chain A"/>
    <property type="match status" value="1"/>
</dbReference>
<evidence type="ECO:0008006" key="14">
    <source>
        <dbReference type="Google" id="ProtNLM"/>
    </source>
</evidence>
<reference evidence="12" key="1">
    <citation type="submission" date="2021-03" db="UniProtKB">
        <authorList>
            <consortium name="EnsemblPlants"/>
        </authorList>
    </citation>
    <scope>IDENTIFICATION</scope>
</reference>
<evidence type="ECO:0000256" key="9">
    <source>
        <dbReference type="PIRSR" id="PIRSR605150-2"/>
    </source>
</evidence>
<keyword evidence="7" id="KW-0961">Cell wall biogenesis/degradation</keyword>
<evidence type="ECO:0000256" key="5">
    <source>
        <dbReference type="ARBA" id="ARBA00022989"/>
    </source>
</evidence>
<feature type="transmembrane region" description="Helical" evidence="11">
    <location>
        <begin position="742"/>
        <end position="761"/>
    </location>
</feature>
<evidence type="ECO:0000256" key="11">
    <source>
        <dbReference type="SAM" id="Phobius"/>
    </source>
</evidence>
<dbReference type="Gramene" id="evm.model.10.1445">
    <property type="protein sequence ID" value="cds.evm.model.10.1445"/>
    <property type="gene ID" value="evm.TU.10.1445"/>
</dbReference>
<dbReference type="GO" id="GO:0012505">
    <property type="term" value="C:endomembrane system"/>
    <property type="evidence" value="ECO:0007669"/>
    <property type="project" value="UniProtKB-SubCell"/>
</dbReference>
<evidence type="ECO:0000256" key="8">
    <source>
        <dbReference type="PIRSR" id="PIRSR605150-1"/>
    </source>
</evidence>
<dbReference type="InterPro" id="IPR029044">
    <property type="entry name" value="Nucleotide-diphossugar_trans"/>
</dbReference>
<evidence type="ECO:0000256" key="6">
    <source>
        <dbReference type="ARBA" id="ARBA00023136"/>
    </source>
</evidence>
<comment type="subcellular location">
    <subcellularLocation>
        <location evidence="1">Endomembrane system</location>
        <topology evidence="1">Multi-pass membrane protein</topology>
    </subcellularLocation>
</comment>
<sequence>MDIGSSSHPLCEKVSSKNFVKNLFHIIIFFLLLSLPTYRIVSYQNHDSTFWHLALLCELWFTFYWVLIISTKWNPVHYKTYPERLLQWRGELPSVDMFVTTADAVLEPAIMTINTVLSLLAVDYPTHKLACYVSDDGCSPIILYSLIEASKFAKLWVPFCKKHNVQVRAPFRYFYSNDDDDTSSSSDHHSTKKYSKDFQQEWIRMKDEYEQLSCKIENALKMSVPSGLSGDFEMFVNTQRNNHPTIIKVIWENKKGITDELPHLVYISREKRPKHTHHYKAGAMNVLTRVSGLMTNAPYMLNVDCDMFVNDPNVVLRAMCLLSGPKPLNDIAFVQFPQVFYDRLKDDPFGNQMIVIFEYMAKGIAGLQGPCYSGTGCFHSRKIIYGLSPEDTKNINCEQDEGLLIKQFGNSKEFAGAATNALKGNYITASEIRLQTISVETAYHVASCIYESGTSWGTKVGWMYGSTTEDMNTGLCIHKKGWRSAFCAPDLPAFLGCTPTNGPGSMIQQKRWATGLLEILVGRNCPIFFTIFDKLQFRQCLAYLWVLFWGFCSIPELCYSLLLAYSIITNSQLYPQSQEPTFIIPISIFVVYNLYTISEYIATGQSIKAWWNNQKMTRIISMGPWILGVIGVILKLIGISETVFEVTKKDQSTSGTITDHDDHINAGVGTFTFDESPVFVPVTTLLLVQLIALAMAFLRLKPPVRSGAGHGSGALEVFCSLWLVLCLWNILKGLFGKGKYGIPFSTIFKSAALALLFVAFCNRRNNI</sequence>
<dbReference type="Pfam" id="PF03552">
    <property type="entry name" value="Cellulose_synt"/>
    <property type="match status" value="2"/>
</dbReference>
<dbReference type="GO" id="GO:0016760">
    <property type="term" value="F:cellulose synthase (UDP-forming) activity"/>
    <property type="evidence" value="ECO:0007669"/>
    <property type="project" value="InterPro"/>
</dbReference>
<evidence type="ECO:0000313" key="12">
    <source>
        <dbReference type="EnsemblPlants" id="cds.evm.model.10.1445"/>
    </source>
</evidence>
<dbReference type="AlphaFoldDB" id="A0A803QJR4"/>
<organism evidence="12 13">
    <name type="scientific">Cannabis sativa</name>
    <name type="common">Hemp</name>
    <name type="synonym">Marijuana</name>
    <dbReference type="NCBI Taxonomy" id="3483"/>
    <lineage>
        <taxon>Eukaryota</taxon>
        <taxon>Viridiplantae</taxon>
        <taxon>Streptophyta</taxon>
        <taxon>Embryophyta</taxon>
        <taxon>Tracheophyta</taxon>
        <taxon>Spermatophyta</taxon>
        <taxon>Magnoliopsida</taxon>
        <taxon>eudicotyledons</taxon>
        <taxon>Gunneridae</taxon>
        <taxon>Pentapetalae</taxon>
        <taxon>rosids</taxon>
        <taxon>fabids</taxon>
        <taxon>Rosales</taxon>
        <taxon>Cannabaceae</taxon>
        <taxon>Cannabis</taxon>
    </lineage>
</organism>
<dbReference type="PANTHER" id="PTHR13301">
    <property type="entry name" value="X-BOX TRANSCRIPTION FACTOR-RELATED"/>
    <property type="match status" value="1"/>
</dbReference>
<feature type="active site" evidence="8">
    <location>
        <position position="136"/>
    </location>
</feature>
<keyword evidence="3" id="KW-0808">Transferase</keyword>
<evidence type="ECO:0000256" key="2">
    <source>
        <dbReference type="ARBA" id="ARBA00022676"/>
    </source>
</evidence>
<keyword evidence="2" id="KW-0328">Glycosyltransferase</keyword>
<dbReference type="OMA" id="LHHHYKA"/>
<gene>
    <name evidence="12" type="primary">LOC115701037</name>
</gene>
<feature type="binding site" evidence="10">
    <location>
        <position position="280"/>
    </location>
    <ligand>
        <name>Mn(2+)</name>
        <dbReference type="ChEBI" id="CHEBI:29035"/>
    </ligand>
</feature>
<evidence type="ECO:0000256" key="1">
    <source>
        <dbReference type="ARBA" id="ARBA00004127"/>
    </source>
</evidence>
<keyword evidence="4 11" id="KW-0812">Transmembrane</keyword>
<dbReference type="EMBL" id="UZAU01000821">
    <property type="status" value="NOT_ANNOTATED_CDS"/>
    <property type="molecule type" value="Genomic_DNA"/>
</dbReference>
<evidence type="ECO:0000256" key="4">
    <source>
        <dbReference type="ARBA" id="ARBA00022692"/>
    </source>
</evidence>
<feature type="binding site" evidence="10">
    <location>
        <position position="304"/>
    </location>
    <ligand>
        <name>Mn(2+)</name>
        <dbReference type="ChEBI" id="CHEBI:29035"/>
    </ligand>
</feature>
<evidence type="ECO:0000256" key="10">
    <source>
        <dbReference type="PIRSR" id="PIRSR605150-3"/>
    </source>
</evidence>
<dbReference type="SUPFAM" id="SSF53448">
    <property type="entry name" value="Nucleotide-diphospho-sugar transferases"/>
    <property type="match status" value="1"/>
</dbReference>
<dbReference type="GO" id="GO:0071555">
    <property type="term" value="P:cell wall organization"/>
    <property type="evidence" value="ECO:0007669"/>
    <property type="project" value="UniProtKB-KW"/>
</dbReference>
<dbReference type="OrthoDB" id="72851at2759"/>
<name>A0A803QJR4_CANSA</name>